<keyword evidence="5" id="KW-0547">Nucleotide-binding</keyword>
<dbReference type="Gene3D" id="3.30.565.10">
    <property type="entry name" value="Histidine kinase-like ATPase, C-terminal domain"/>
    <property type="match status" value="1"/>
</dbReference>
<keyword evidence="9" id="KW-0472">Membrane</keyword>
<feature type="transmembrane region" description="Helical" evidence="9">
    <location>
        <begin position="343"/>
        <end position="363"/>
    </location>
</feature>
<keyword evidence="6 11" id="KW-0418">Kinase</keyword>
<dbReference type="InterPro" id="IPR011712">
    <property type="entry name" value="Sig_transdc_His_kin_sub3_dim/P"/>
</dbReference>
<dbReference type="GO" id="GO:0016301">
    <property type="term" value="F:kinase activity"/>
    <property type="evidence" value="ECO:0007669"/>
    <property type="project" value="UniProtKB-KW"/>
</dbReference>
<evidence type="ECO:0000256" key="1">
    <source>
        <dbReference type="ARBA" id="ARBA00000085"/>
    </source>
</evidence>
<evidence type="ECO:0000256" key="7">
    <source>
        <dbReference type="ARBA" id="ARBA00022840"/>
    </source>
</evidence>
<evidence type="ECO:0000256" key="9">
    <source>
        <dbReference type="SAM" id="Phobius"/>
    </source>
</evidence>
<dbReference type="InterPro" id="IPR036890">
    <property type="entry name" value="HATPase_C_sf"/>
</dbReference>
<keyword evidence="9" id="KW-1133">Transmembrane helix</keyword>
<keyword evidence="8" id="KW-0902">Two-component regulatory system</keyword>
<dbReference type="PANTHER" id="PTHR24421">
    <property type="entry name" value="NITRATE/NITRITE SENSOR PROTEIN NARX-RELATED"/>
    <property type="match status" value="1"/>
</dbReference>
<evidence type="ECO:0000256" key="6">
    <source>
        <dbReference type="ARBA" id="ARBA00022777"/>
    </source>
</evidence>
<feature type="transmembrane region" description="Helical" evidence="9">
    <location>
        <begin position="119"/>
        <end position="141"/>
    </location>
</feature>
<keyword evidence="7" id="KW-0067">ATP-binding</keyword>
<protein>
    <recommendedName>
        <fullName evidence="2">histidine kinase</fullName>
        <ecNumber evidence="2">2.7.13.3</ecNumber>
    </recommendedName>
</protein>
<dbReference type="PANTHER" id="PTHR24421:SF10">
    <property type="entry name" value="NITRATE_NITRITE SENSOR PROTEIN NARQ"/>
    <property type="match status" value="1"/>
</dbReference>
<dbReference type="CDD" id="cd16917">
    <property type="entry name" value="HATPase_UhpB-NarQ-NarX-like"/>
    <property type="match status" value="1"/>
</dbReference>
<evidence type="ECO:0000256" key="5">
    <source>
        <dbReference type="ARBA" id="ARBA00022741"/>
    </source>
</evidence>
<dbReference type="RefSeq" id="WP_210972296.1">
    <property type="nucleotide sequence ID" value="NZ_JAGPXE010000012.1"/>
</dbReference>
<evidence type="ECO:0000256" key="3">
    <source>
        <dbReference type="ARBA" id="ARBA00022553"/>
    </source>
</evidence>
<evidence type="ECO:0000313" key="12">
    <source>
        <dbReference type="Proteomes" id="UP000674084"/>
    </source>
</evidence>
<evidence type="ECO:0000256" key="2">
    <source>
        <dbReference type="ARBA" id="ARBA00012438"/>
    </source>
</evidence>
<evidence type="ECO:0000259" key="10">
    <source>
        <dbReference type="SMART" id="SM00387"/>
    </source>
</evidence>
<keyword evidence="3" id="KW-0597">Phosphoprotein</keyword>
<evidence type="ECO:0000256" key="8">
    <source>
        <dbReference type="ARBA" id="ARBA00023012"/>
    </source>
</evidence>
<accession>A0ABS5DLK3</accession>
<sequence length="593" mass="64165">MKRRLMIGSSLLLLGLAGPLLFAGSVLGLTTISLGLLGPGEWLIGRGRAAAGLSRRLARDWSGVDVDEPYRPAPPEPRPDAEGWYRHDDVLYRGPFLVRYLQRVKWIAEDPATGRDLDFFLLNTVIGPVLGLGALFGRASLNLHGRWVRSRLGTRTERGRQRWAVRGLRDLWRLALIGALAVVNLLVAALVIVIFLVSHVLFVLQLWPLGADLAARAAGWSRRLAHAWSGVPVAEAYLPVVEPVPTSDGLYRVGRSLKRTPDASLWRARYRRAITDPASGRDLLWLVGDTPVTALLLLPIALLGWVFTWGVWISLGGRLLLGADVLSATLSGPALLLVEAPLIGVPLGLACAVGVLAIAPPLLRAHGHWTRRLLAPTRRAELAQRVRELARTRADATESEDAELRRIERDLHDGTQARLVALGLKLSAAEQLLGGDPDRARTLLEQSKADSGQALAELRALVRGIRPPVLTERGLADAVRALALDLEVTIEVDGDLPGRCPSAVEAAAYFATRELVTNALKHARANAVRVRLVHDGKLRVEVADDGVGGADPDRGSGLRGIRRRLGTFDGTLVLHSPPGGPTEARVEIPCELS</sequence>
<dbReference type="Pfam" id="PF07730">
    <property type="entry name" value="HisKA_3"/>
    <property type="match status" value="1"/>
</dbReference>
<keyword evidence="12" id="KW-1185">Reference proteome</keyword>
<dbReference type="InterPro" id="IPR003594">
    <property type="entry name" value="HATPase_dom"/>
</dbReference>
<comment type="catalytic activity">
    <reaction evidence="1">
        <text>ATP + protein L-histidine = ADP + protein N-phospho-L-histidine.</text>
        <dbReference type="EC" id="2.7.13.3"/>
    </reaction>
</comment>
<evidence type="ECO:0000256" key="4">
    <source>
        <dbReference type="ARBA" id="ARBA00022679"/>
    </source>
</evidence>
<keyword evidence="9" id="KW-0812">Transmembrane</keyword>
<gene>
    <name evidence="11" type="ORF">KBO27_24825</name>
</gene>
<proteinExistence type="predicted"/>
<dbReference type="InterPro" id="IPR050482">
    <property type="entry name" value="Sensor_HK_TwoCompSys"/>
</dbReference>
<dbReference type="SUPFAM" id="SSF55874">
    <property type="entry name" value="ATPase domain of HSP90 chaperone/DNA topoisomerase II/histidine kinase"/>
    <property type="match status" value="1"/>
</dbReference>
<dbReference type="Pfam" id="PF02518">
    <property type="entry name" value="HATPase_c"/>
    <property type="match status" value="1"/>
</dbReference>
<dbReference type="Gene3D" id="1.20.5.1930">
    <property type="match status" value="1"/>
</dbReference>
<name>A0ABS5DLK3_9PSEU</name>
<organism evidence="11 12">
    <name type="scientific">Saccharopolyspora endophytica</name>
    <dbReference type="NCBI Taxonomy" id="543886"/>
    <lineage>
        <taxon>Bacteria</taxon>
        <taxon>Bacillati</taxon>
        <taxon>Actinomycetota</taxon>
        <taxon>Actinomycetes</taxon>
        <taxon>Pseudonocardiales</taxon>
        <taxon>Pseudonocardiaceae</taxon>
        <taxon>Saccharopolyspora</taxon>
    </lineage>
</organism>
<dbReference type="Proteomes" id="UP000674084">
    <property type="component" value="Unassembled WGS sequence"/>
</dbReference>
<feature type="transmembrane region" description="Helical" evidence="9">
    <location>
        <begin position="171"/>
        <end position="204"/>
    </location>
</feature>
<dbReference type="SMART" id="SM00387">
    <property type="entry name" value="HATPase_c"/>
    <property type="match status" value="1"/>
</dbReference>
<reference evidence="11 12" key="1">
    <citation type="submission" date="2021-04" db="EMBL/GenBank/DDBJ databases">
        <title>Whole-genome sequencing of Saccharopolyspora endophytica KCTC 19397.</title>
        <authorList>
            <person name="Ay H."/>
            <person name="Saygin H."/>
            <person name="Sahin N."/>
        </authorList>
    </citation>
    <scope>NUCLEOTIDE SEQUENCE [LARGE SCALE GENOMIC DNA]</scope>
    <source>
        <strain evidence="11 12">KCTC 19397</strain>
    </source>
</reference>
<feature type="domain" description="Histidine kinase/HSP90-like ATPase" evidence="10">
    <location>
        <begin position="503"/>
        <end position="592"/>
    </location>
</feature>
<comment type="caution">
    <text evidence="11">The sequence shown here is derived from an EMBL/GenBank/DDBJ whole genome shotgun (WGS) entry which is preliminary data.</text>
</comment>
<dbReference type="EMBL" id="JAGPXE010000012">
    <property type="protein sequence ID" value="MBQ0927177.1"/>
    <property type="molecule type" value="Genomic_DNA"/>
</dbReference>
<dbReference type="EC" id="2.7.13.3" evidence="2"/>
<keyword evidence="4" id="KW-0808">Transferase</keyword>
<feature type="transmembrane region" description="Helical" evidence="9">
    <location>
        <begin position="292"/>
        <end position="312"/>
    </location>
</feature>
<evidence type="ECO:0000313" key="11">
    <source>
        <dbReference type="EMBL" id="MBQ0927177.1"/>
    </source>
</evidence>